<evidence type="ECO:0000256" key="2">
    <source>
        <dbReference type="ARBA" id="ARBA00022692"/>
    </source>
</evidence>
<feature type="transmembrane region" description="Helical" evidence="6">
    <location>
        <begin position="322"/>
        <end position="345"/>
    </location>
</feature>
<comment type="subcellular location">
    <subcellularLocation>
        <location evidence="1">Membrane</location>
        <topology evidence="1">Single-pass membrane protein</topology>
    </subcellularLocation>
</comment>
<name>A0ABR4A295_9LECA</name>
<organism evidence="8 9">
    <name type="scientific">Stereocaulon virgatum</name>
    <dbReference type="NCBI Taxonomy" id="373712"/>
    <lineage>
        <taxon>Eukaryota</taxon>
        <taxon>Fungi</taxon>
        <taxon>Dikarya</taxon>
        <taxon>Ascomycota</taxon>
        <taxon>Pezizomycotina</taxon>
        <taxon>Lecanoromycetes</taxon>
        <taxon>OSLEUM clade</taxon>
        <taxon>Lecanoromycetidae</taxon>
        <taxon>Lecanorales</taxon>
        <taxon>Lecanorineae</taxon>
        <taxon>Stereocaulaceae</taxon>
        <taxon>Stereocaulon</taxon>
    </lineage>
</organism>
<evidence type="ECO:0000256" key="1">
    <source>
        <dbReference type="ARBA" id="ARBA00004167"/>
    </source>
</evidence>
<gene>
    <name evidence="8" type="ORF">N7G274_008125</name>
</gene>
<proteinExistence type="predicted"/>
<feature type="region of interest" description="Disordered" evidence="5">
    <location>
        <begin position="289"/>
        <end position="316"/>
    </location>
</feature>
<dbReference type="InterPro" id="IPR051694">
    <property type="entry name" value="Immunoregulatory_rcpt-like"/>
</dbReference>
<evidence type="ECO:0000256" key="5">
    <source>
        <dbReference type="SAM" id="MobiDB-lite"/>
    </source>
</evidence>
<keyword evidence="7" id="KW-0732">Signal</keyword>
<keyword evidence="3 6" id="KW-1133">Transmembrane helix</keyword>
<evidence type="ECO:0000256" key="6">
    <source>
        <dbReference type="SAM" id="Phobius"/>
    </source>
</evidence>
<accession>A0ABR4A295</accession>
<feature type="signal peptide" evidence="7">
    <location>
        <begin position="1"/>
        <end position="16"/>
    </location>
</feature>
<evidence type="ECO:0000256" key="4">
    <source>
        <dbReference type="ARBA" id="ARBA00023136"/>
    </source>
</evidence>
<evidence type="ECO:0000256" key="7">
    <source>
        <dbReference type="SAM" id="SignalP"/>
    </source>
</evidence>
<evidence type="ECO:0000313" key="9">
    <source>
        <dbReference type="Proteomes" id="UP001590950"/>
    </source>
</evidence>
<comment type="caution">
    <text evidence="8">The sequence shown here is derived from an EMBL/GenBank/DDBJ whole genome shotgun (WGS) entry which is preliminary data.</text>
</comment>
<protein>
    <submittedName>
        <fullName evidence="8">Uncharacterized protein</fullName>
    </submittedName>
</protein>
<dbReference type="PANTHER" id="PTHR15549">
    <property type="entry name" value="PAIRED IMMUNOGLOBULIN-LIKE TYPE 2 RECEPTOR"/>
    <property type="match status" value="1"/>
</dbReference>
<evidence type="ECO:0000313" key="8">
    <source>
        <dbReference type="EMBL" id="KAL2039076.1"/>
    </source>
</evidence>
<sequence>MLILYVALSVGVTVLAQRPQNASICDYYAELLYGSNTSQTQYQLTQKIITLAFAGAPPGSTNISSDLTGILNPGTFSYQGTKLGVNLLPWFNGSIDSTNLNNQAASLNWLDGGGLDPLYAFINGSTNAPIIQSSTNQYRLFTHIYEASTGVFDCSDPAIPPPIPNSAPPPPNLAYVHKFMNLNQTDIGHFIAQTTLAAQHYGFSQNDASTINTQLNSVYNVACGPPITQGGQQVLSSLCMADTCPLALDPDCAAYVNLSASGVANAASSSLSAIPTHFIPTLVSLSPTNPTTSSSSNSNSNSTPSSSSSSSSSPSTTLSPGAIAGIAIASAAVLLAFLLALIYILRKRKTIHMLAPPPPTSTSAYGTTTSGLASPPGEQHKYPKSFTSSPMGSPGFIGQFPDDQAQGQMGMQQMEGLEVGREPVEMDARAEKDPRALAVGIK</sequence>
<evidence type="ECO:0000256" key="3">
    <source>
        <dbReference type="ARBA" id="ARBA00022989"/>
    </source>
</evidence>
<dbReference type="EMBL" id="JBEFKJ010000027">
    <property type="protein sequence ID" value="KAL2039076.1"/>
    <property type="molecule type" value="Genomic_DNA"/>
</dbReference>
<keyword evidence="4 6" id="KW-0472">Membrane</keyword>
<dbReference type="Proteomes" id="UP001590950">
    <property type="component" value="Unassembled WGS sequence"/>
</dbReference>
<keyword evidence="2 6" id="KW-0812">Transmembrane</keyword>
<reference evidence="8 9" key="1">
    <citation type="submission" date="2024-09" db="EMBL/GenBank/DDBJ databases">
        <title>Rethinking Asexuality: The Enigmatic Case of Functional Sexual Genes in Lepraria (Stereocaulaceae).</title>
        <authorList>
            <person name="Doellman M."/>
            <person name="Sun Y."/>
            <person name="Barcenas-Pena A."/>
            <person name="Lumbsch H.T."/>
            <person name="Grewe F."/>
        </authorList>
    </citation>
    <scope>NUCLEOTIDE SEQUENCE [LARGE SCALE GENOMIC DNA]</scope>
    <source>
        <strain evidence="8 9">Mercado 3170</strain>
    </source>
</reference>
<keyword evidence="9" id="KW-1185">Reference proteome</keyword>
<feature type="chain" id="PRO_5045988461" evidence="7">
    <location>
        <begin position="17"/>
        <end position="442"/>
    </location>
</feature>